<evidence type="ECO:0000313" key="3">
    <source>
        <dbReference type="EMBL" id="KRS18733.1"/>
    </source>
</evidence>
<evidence type="ECO:0000259" key="2">
    <source>
        <dbReference type="Pfam" id="PF00460"/>
    </source>
</evidence>
<dbReference type="AlphaFoldDB" id="A0A0T5PC84"/>
<dbReference type="Proteomes" id="UP000051401">
    <property type="component" value="Unassembled WGS sequence"/>
</dbReference>
<dbReference type="GO" id="GO:0009425">
    <property type="term" value="C:bacterial-type flagellum basal body"/>
    <property type="evidence" value="ECO:0007669"/>
    <property type="project" value="UniProtKB-SubCell"/>
</dbReference>
<keyword evidence="3" id="KW-0969">Cilium</keyword>
<protein>
    <submittedName>
        <fullName evidence="3 4">Flagellar basal body rod protein</fullName>
    </submittedName>
</protein>
<dbReference type="RefSeq" id="WP_057814803.1">
    <property type="nucleotide sequence ID" value="NZ_CP031598.1"/>
</dbReference>
<sequence length="117" mass="13014">MNFGQTSLFELASQRLQWLSDRQRVVSQNIANADVSGYRARNVESFEAYLSRADGADKLPSAEVVKAETQWGSDMTGNNVVLEDQILQARTAAGEYRMAAALYRKAHDMMLAVAGRR</sequence>
<gene>
    <name evidence="4" type="ORF">RIdsm_01391</name>
    <name evidence="3" type="ORF">XM52_07300</name>
</gene>
<keyword evidence="3" id="KW-0282">Flagellum</keyword>
<dbReference type="KEGG" id="rid:RIdsm_01391"/>
<dbReference type="Proteomes" id="UP000325785">
    <property type="component" value="Chromosome"/>
</dbReference>
<dbReference type="PATRIC" id="fig|540747.5.peg.3822"/>
<evidence type="ECO:0000256" key="1">
    <source>
        <dbReference type="ARBA" id="ARBA00004117"/>
    </source>
</evidence>
<accession>A0A0T5PC84</accession>
<dbReference type="EMBL" id="CP031598">
    <property type="protein sequence ID" value="QEW25604.1"/>
    <property type="molecule type" value="Genomic_DNA"/>
</dbReference>
<keyword evidence="3" id="KW-0966">Cell projection</keyword>
<evidence type="ECO:0000313" key="6">
    <source>
        <dbReference type="Proteomes" id="UP000325785"/>
    </source>
</evidence>
<dbReference type="EMBL" id="LAXI01000003">
    <property type="protein sequence ID" value="KRS18733.1"/>
    <property type="molecule type" value="Genomic_DNA"/>
</dbReference>
<dbReference type="STRING" id="540747.SAMN04488031_104155"/>
<reference evidence="4 6" key="2">
    <citation type="submission" date="2018-08" db="EMBL/GenBank/DDBJ databases">
        <title>Genetic Globetrotter - A new plasmid hitch-hiking vast phylogenetic and geographic distances.</title>
        <authorList>
            <person name="Vollmers J."/>
            <person name="Petersen J."/>
        </authorList>
    </citation>
    <scope>NUCLEOTIDE SEQUENCE [LARGE SCALE GENOMIC DNA]</scope>
    <source>
        <strain evidence="4 6">DSM 26383</strain>
    </source>
</reference>
<organism evidence="3 5">
    <name type="scientific">Roseovarius indicus</name>
    <dbReference type="NCBI Taxonomy" id="540747"/>
    <lineage>
        <taxon>Bacteria</taxon>
        <taxon>Pseudomonadati</taxon>
        <taxon>Pseudomonadota</taxon>
        <taxon>Alphaproteobacteria</taxon>
        <taxon>Rhodobacterales</taxon>
        <taxon>Roseobacteraceae</taxon>
        <taxon>Roseovarius</taxon>
    </lineage>
</organism>
<evidence type="ECO:0000313" key="5">
    <source>
        <dbReference type="Proteomes" id="UP000051401"/>
    </source>
</evidence>
<reference evidence="3 5" key="1">
    <citation type="submission" date="2015-04" db="EMBL/GenBank/DDBJ databases">
        <title>The draft genome sequence of Roseovarius indicus B108T.</title>
        <authorList>
            <person name="Li G."/>
            <person name="Lai Q."/>
            <person name="Shao Z."/>
            <person name="Yan P."/>
        </authorList>
    </citation>
    <scope>NUCLEOTIDE SEQUENCE [LARGE SCALE GENOMIC DNA]</scope>
    <source>
        <strain evidence="3 5">B108</strain>
    </source>
</reference>
<evidence type="ECO:0000313" key="4">
    <source>
        <dbReference type="EMBL" id="QEW25604.1"/>
    </source>
</evidence>
<comment type="subcellular location">
    <subcellularLocation>
        <location evidence="1">Bacterial flagellum basal body</location>
    </subcellularLocation>
</comment>
<dbReference type="InterPro" id="IPR001444">
    <property type="entry name" value="Flag_bb_rod_N"/>
</dbReference>
<dbReference type="Pfam" id="PF00460">
    <property type="entry name" value="Flg_bb_rod"/>
    <property type="match status" value="1"/>
</dbReference>
<keyword evidence="5" id="KW-1185">Reference proteome</keyword>
<name>A0A0T5PC84_9RHOB</name>
<feature type="domain" description="Flagellar basal body rod protein N-terminal" evidence="2">
    <location>
        <begin position="12"/>
        <end position="39"/>
    </location>
</feature>
<dbReference type="OrthoDB" id="9788334at2"/>
<proteinExistence type="predicted"/>